<dbReference type="CDD" id="cd05233">
    <property type="entry name" value="SDR_c"/>
    <property type="match status" value="1"/>
</dbReference>
<dbReference type="InterPro" id="IPR002347">
    <property type="entry name" value="SDR_fam"/>
</dbReference>
<comment type="similarity">
    <text evidence="1">Belongs to the short-chain dehydrogenases/reductases (SDR) family.</text>
</comment>
<dbReference type="InterPro" id="IPR036291">
    <property type="entry name" value="NAD(P)-bd_dom_sf"/>
</dbReference>
<dbReference type="Gene3D" id="3.40.50.720">
    <property type="entry name" value="NAD(P)-binding Rossmann-like Domain"/>
    <property type="match status" value="1"/>
</dbReference>
<dbReference type="FunFam" id="3.40.50.720:FF:000084">
    <property type="entry name" value="Short-chain dehydrogenase reductase"/>
    <property type="match status" value="1"/>
</dbReference>
<dbReference type="RefSeq" id="WP_070351981.1">
    <property type="nucleotide sequence ID" value="NZ_CP043474.1"/>
</dbReference>
<dbReference type="Proteomes" id="UP000178953">
    <property type="component" value="Unassembled WGS sequence"/>
</dbReference>
<dbReference type="PRINTS" id="PR00080">
    <property type="entry name" value="SDRFAMILY"/>
</dbReference>
<keyword evidence="3" id="KW-0472">Membrane</keyword>
<dbReference type="GO" id="GO:0016491">
    <property type="term" value="F:oxidoreductase activity"/>
    <property type="evidence" value="ECO:0007669"/>
    <property type="project" value="UniProtKB-KW"/>
</dbReference>
<protein>
    <submittedName>
        <fullName evidence="4">Short-chain dehydrogenase</fullName>
    </submittedName>
</protein>
<evidence type="ECO:0000256" key="3">
    <source>
        <dbReference type="SAM" id="Phobius"/>
    </source>
</evidence>
<evidence type="ECO:0000313" key="5">
    <source>
        <dbReference type="Proteomes" id="UP000178953"/>
    </source>
</evidence>
<name>A0A1E8QA61_9MYCO</name>
<comment type="caution">
    <text evidence="4">The sequence shown here is derived from an EMBL/GenBank/DDBJ whole genome shotgun (WGS) entry which is preliminary data.</text>
</comment>
<feature type="transmembrane region" description="Helical" evidence="3">
    <location>
        <begin position="20"/>
        <end position="41"/>
    </location>
</feature>
<keyword evidence="2" id="KW-0560">Oxidoreductase</keyword>
<dbReference type="PROSITE" id="PS00061">
    <property type="entry name" value="ADH_SHORT"/>
    <property type="match status" value="1"/>
</dbReference>
<dbReference type="Pfam" id="PF13561">
    <property type="entry name" value="adh_short_C2"/>
    <property type="match status" value="1"/>
</dbReference>
<evidence type="ECO:0000256" key="2">
    <source>
        <dbReference type="ARBA" id="ARBA00023002"/>
    </source>
</evidence>
<dbReference type="PRINTS" id="PR00081">
    <property type="entry name" value="GDHRDH"/>
</dbReference>
<dbReference type="EMBL" id="MCHX01000008">
    <property type="protein sequence ID" value="OFJ54899.1"/>
    <property type="molecule type" value="Genomic_DNA"/>
</dbReference>
<dbReference type="SUPFAM" id="SSF51735">
    <property type="entry name" value="NAD(P)-binding Rossmann-fold domains"/>
    <property type="match status" value="1"/>
</dbReference>
<keyword evidence="3" id="KW-0812">Transmembrane</keyword>
<evidence type="ECO:0000256" key="1">
    <source>
        <dbReference type="ARBA" id="ARBA00006484"/>
    </source>
</evidence>
<dbReference type="AlphaFoldDB" id="A0A1E8QA61"/>
<evidence type="ECO:0000313" key="4">
    <source>
        <dbReference type="EMBL" id="OFJ54899.1"/>
    </source>
</evidence>
<keyword evidence="3" id="KW-1133">Transmembrane helix</keyword>
<dbReference type="PROSITE" id="PS51257">
    <property type="entry name" value="PROKAR_LIPOPROTEIN"/>
    <property type="match status" value="1"/>
</dbReference>
<proteinExistence type="inferred from homology"/>
<dbReference type="PANTHER" id="PTHR43639">
    <property type="entry name" value="OXIDOREDUCTASE, SHORT-CHAIN DEHYDROGENASE/REDUCTASE FAMILY (AFU_ORTHOLOGUE AFUA_5G02870)"/>
    <property type="match status" value="1"/>
</dbReference>
<accession>A0A1E8QA61</accession>
<dbReference type="PANTHER" id="PTHR43639:SF1">
    <property type="entry name" value="SHORT-CHAIN DEHYDROGENASE_REDUCTASE FAMILY PROTEIN"/>
    <property type="match status" value="1"/>
</dbReference>
<keyword evidence="5" id="KW-1185">Reference proteome</keyword>
<dbReference type="InterPro" id="IPR020904">
    <property type="entry name" value="Sc_DH/Rdtase_CS"/>
</dbReference>
<reference evidence="4 5" key="1">
    <citation type="submission" date="2016-09" db="EMBL/GenBank/DDBJ databases">
        <title>genome sequence of Mycobacterium sp. 739 SCH.</title>
        <authorList>
            <person name="Greninger A.L."/>
            <person name="Qin X."/>
            <person name="Jerome K."/>
            <person name="Vora S."/>
            <person name="Quinn K."/>
        </authorList>
    </citation>
    <scope>NUCLEOTIDE SEQUENCE [LARGE SCALE GENOMIC DNA]</scope>
    <source>
        <strain evidence="4 5">SCH</strain>
    </source>
</reference>
<organism evidence="4 5">
    <name type="scientific">Mycolicibacterium grossiae</name>
    <dbReference type="NCBI Taxonomy" id="1552759"/>
    <lineage>
        <taxon>Bacteria</taxon>
        <taxon>Bacillati</taxon>
        <taxon>Actinomycetota</taxon>
        <taxon>Actinomycetes</taxon>
        <taxon>Mycobacteriales</taxon>
        <taxon>Mycobacteriaceae</taxon>
        <taxon>Mycolicibacterium</taxon>
    </lineage>
</organism>
<sequence>MPRPAAGTELAGRTALITGGTAGIGLACATALAAAGAVVIVSGRDPVRGRAAAAEIGGDVRYVPADMADLDSVHALARAAGEVDVLVNNAAAFPSAATVGHPVNVFESTFDTNVRGAFFLTAAIVEGMLARGHGSIVNVTSMVAVKGVPGAGVYSASKAAVESLTRTWAVEFGAGGVRVNGVAPGPTDTEGVVTEWGDANDALGRATPLGRTARPDEIADAVRYLVSPRSSYVTGTILRVDGGGAVT</sequence>
<gene>
    <name evidence="4" type="ORF">BEL07_04895</name>
</gene>